<dbReference type="Proteomes" id="UP000277633">
    <property type="component" value="Unassembled WGS sequence"/>
</dbReference>
<evidence type="ECO:0000313" key="2">
    <source>
        <dbReference type="EMBL" id="RLG69242.1"/>
    </source>
</evidence>
<accession>A0A497JG04</accession>
<sequence length="182" mass="21594">MPKPKRPKRHEPKGKFREIIKREISEAAREYPRIIAHKEAHYIEVKVTKKTTEALEKHLKQLPTEAAFQPAAFFREREKIVNYASRLFDTVYCKKVKNPQEKAAFLKEFQKHMIKERRKLRDALKKISKDKETLVKLKRKLSSVEFELNMAKLKKAEAKIRTYHAVAEALLRGAKERMRELK</sequence>
<evidence type="ECO:0000313" key="3">
    <source>
        <dbReference type="Proteomes" id="UP000277633"/>
    </source>
</evidence>
<gene>
    <name evidence="2" type="ORF">DRO07_02570</name>
</gene>
<evidence type="ECO:0000256" key="1">
    <source>
        <dbReference type="SAM" id="Coils"/>
    </source>
</evidence>
<protein>
    <submittedName>
        <fullName evidence="2">Uncharacterized protein</fullName>
    </submittedName>
</protein>
<feature type="coiled-coil region" evidence="1">
    <location>
        <begin position="106"/>
        <end position="140"/>
    </location>
</feature>
<organism evidence="2 3">
    <name type="scientific">Candidatus Iainarchaeum sp</name>
    <dbReference type="NCBI Taxonomy" id="3101447"/>
    <lineage>
        <taxon>Archaea</taxon>
        <taxon>Candidatus Iainarchaeota</taxon>
        <taxon>Candidatus Iainarchaeia</taxon>
        <taxon>Candidatus Iainarchaeales</taxon>
        <taxon>Candidatus Iainarchaeaceae</taxon>
        <taxon>Candidatus Iainarchaeum</taxon>
    </lineage>
</organism>
<dbReference type="EMBL" id="QMWO01000089">
    <property type="protein sequence ID" value="RLG69242.1"/>
    <property type="molecule type" value="Genomic_DNA"/>
</dbReference>
<name>A0A497JG04_9ARCH</name>
<reference evidence="2 3" key="1">
    <citation type="submission" date="2018-06" db="EMBL/GenBank/DDBJ databases">
        <title>Extensive metabolic versatility and redundancy in microbially diverse, dynamic hydrothermal sediments.</title>
        <authorList>
            <person name="Dombrowski N."/>
            <person name="Teske A."/>
            <person name="Baker B.J."/>
        </authorList>
    </citation>
    <scope>NUCLEOTIDE SEQUENCE [LARGE SCALE GENOMIC DNA]</scope>
    <source>
        <strain evidence="2">B9_G13</strain>
    </source>
</reference>
<keyword evidence="1" id="KW-0175">Coiled coil</keyword>
<proteinExistence type="predicted"/>
<comment type="caution">
    <text evidence="2">The sequence shown here is derived from an EMBL/GenBank/DDBJ whole genome shotgun (WGS) entry which is preliminary data.</text>
</comment>
<dbReference type="AlphaFoldDB" id="A0A497JG04"/>